<dbReference type="PANTHER" id="PTHR30040">
    <property type="entry name" value="THIAMINE BIOSYNTHESIS LIPOPROTEIN APBE"/>
    <property type="match status" value="1"/>
</dbReference>
<name>I0WSB4_RHOOP</name>
<dbReference type="Pfam" id="PF02424">
    <property type="entry name" value="ApbE"/>
    <property type="match status" value="1"/>
</dbReference>
<proteinExistence type="predicted"/>
<evidence type="ECO:0000256" key="5">
    <source>
        <dbReference type="ARBA" id="ARBA00022679"/>
    </source>
</evidence>
<dbReference type="PANTHER" id="PTHR30040:SF2">
    <property type="entry name" value="FAD:PROTEIN FMN TRANSFERASE"/>
    <property type="match status" value="1"/>
</dbReference>
<dbReference type="EMBL" id="AJJH01000068">
    <property type="protein sequence ID" value="EID79280.1"/>
    <property type="molecule type" value="Genomic_DNA"/>
</dbReference>
<evidence type="ECO:0000256" key="6">
    <source>
        <dbReference type="ARBA" id="ARBA00022723"/>
    </source>
</evidence>
<dbReference type="SUPFAM" id="SSF143631">
    <property type="entry name" value="ApbE-like"/>
    <property type="match status" value="1"/>
</dbReference>
<dbReference type="Proteomes" id="UP000006447">
    <property type="component" value="Unassembled WGS sequence"/>
</dbReference>
<protein>
    <recommendedName>
        <fullName evidence="3">FAD:protein FMN transferase</fullName>
        <ecNumber evidence="2">2.7.1.180</ecNumber>
    </recommendedName>
    <alternativeName>
        <fullName evidence="9">Flavin transferase</fullName>
    </alternativeName>
</protein>
<evidence type="ECO:0000256" key="8">
    <source>
        <dbReference type="ARBA" id="ARBA00022842"/>
    </source>
</evidence>
<dbReference type="AlphaFoldDB" id="I0WSB4"/>
<evidence type="ECO:0000256" key="2">
    <source>
        <dbReference type="ARBA" id="ARBA00011955"/>
    </source>
</evidence>
<evidence type="ECO:0000256" key="9">
    <source>
        <dbReference type="ARBA" id="ARBA00031306"/>
    </source>
</evidence>
<dbReference type="Gene3D" id="3.10.520.10">
    <property type="entry name" value="ApbE-like domains"/>
    <property type="match status" value="1"/>
</dbReference>
<evidence type="ECO:0000256" key="4">
    <source>
        <dbReference type="ARBA" id="ARBA00022630"/>
    </source>
</evidence>
<sequence>MTMQIVLTDPAALSLARDEIDAELDLVEAACSRFRPDSEVSVLGKSGGVPTDVSPLLAELILTALTAAWRTDGDVDPTVGAAVVALGYNRDFAVLSDEPAPSATITTPASWSMIELSDRTVTVPDGVLLDLGATAKAFAADRCARQVAAMTGSGVLVNLGGDIATAGNAPAGGWQVLVHDTADDPASRIALPSGAALATSSTTRRRWRTGGEIVHHILDPRTGRSVDPVWRTVTVAAYTCVDANTVATAAIVRGHRALNWVRTLGLPARFVTWDRAVRTVGAWPSSYRDECREG</sequence>
<evidence type="ECO:0000256" key="10">
    <source>
        <dbReference type="ARBA" id="ARBA00048540"/>
    </source>
</evidence>
<comment type="cofactor">
    <cofactor evidence="1">
        <name>Mg(2+)</name>
        <dbReference type="ChEBI" id="CHEBI:18420"/>
    </cofactor>
</comment>
<reference evidence="11 12" key="1">
    <citation type="journal article" date="2012" name="J. Bacteriol.">
        <title>Draft genome sequence of the nitrophenol-degrading actinomycete Rhodococcus imtechensis RKJ300.</title>
        <authorList>
            <person name="Vikram S."/>
            <person name="Kumar S."/>
            <person name="Subramanian S."/>
            <person name="Raghava G.P."/>
        </authorList>
    </citation>
    <scope>NUCLEOTIDE SEQUENCE [LARGE SCALE GENOMIC DNA]</scope>
    <source>
        <strain evidence="11 12">RKJ300</strain>
    </source>
</reference>
<organism evidence="11 12">
    <name type="scientific">Rhodococcus opacus RKJ300 = JCM 13270</name>
    <dbReference type="NCBI Taxonomy" id="1165867"/>
    <lineage>
        <taxon>Bacteria</taxon>
        <taxon>Bacillati</taxon>
        <taxon>Actinomycetota</taxon>
        <taxon>Actinomycetes</taxon>
        <taxon>Mycobacteriales</taxon>
        <taxon>Nocardiaceae</taxon>
        <taxon>Rhodococcus</taxon>
    </lineage>
</organism>
<evidence type="ECO:0000256" key="7">
    <source>
        <dbReference type="ARBA" id="ARBA00022827"/>
    </source>
</evidence>
<keyword evidence="11" id="KW-0449">Lipoprotein</keyword>
<evidence type="ECO:0000256" key="3">
    <source>
        <dbReference type="ARBA" id="ARBA00016337"/>
    </source>
</evidence>
<keyword evidence="6" id="KW-0479">Metal-binding</keyword>
<evidence type="ECO:0000313" key="12">
    <source>
        <dbReference type="Proteomes" id="UP000006447"/>
    </source>
</evidence>
<dbReference type="InterPro" id="IPR024932">
    <property type="entry name" value="ApbE"/>
</dbReference>
<gene>
    <name evidence="11" type="ORF">W59_14091</name>
</gene>
<keyword evidence="7" id="KW-0274">FAD</keyword>
<evidence type="ECO:0000256" key="1">
    <source>
        <dbReference type="ARBA" id="ARBA00001946"/>
    </source>
</evidence>
<comment type="catalytic activity">
    <reaction evidence="10">
        <text>L-threonyl-[protein] + FAD = FMN-L-threonyl-[protein] + AMP + H(+)</text>
        <dbReference type="Rhea" id="RHEA:36847"/>
        <dbReference type="Rhea" id="RHEA-COMP:11060"/>
        <dbReference type="Rhea" id="RHEA-COMP:11061"/>
        <dbReference type="ChEBI" id="CHEBI:15378"/>
        <dbReference type="ChEBI" id="CHEBI:30013"/>
        <dbReference type="ChEBI" id="CHEBI:57692"/>
        <dbReference type="ChEBI" id="CHEBI:74257"/>
        <dbReference type="ChEBI" id="CHEBI:456215"/>
        <dbReference type="EC" id="2.7.1.180"/>
    </reaction>
</comment>
<dbReference type="GO" id="GO:0016740">
    <property type="term" value="F:transferase activity"/>
    <property type="evidence" value="ECO:0007669"/>
    <property type="project" value="UniProtKB-KW"/>
</dbReference>
<evidence type="ECO:0000313" key="11">
    <source>
        <dbReference type="EMBL" id="EID79280.1"/>
    </source>
</evidence>
<accession>I0WSB4</accession>
<dbReference type="RefSeq" id="WP_007297729.1">
    <property type="nucleotide sequence ID" value="NZ_AJJH01000068.1"/>
</dbReference>
<keyword evidence="5" id="KW-0808">Transferase</keyword>
<dbReference type="EC" id="2.7.1.180" evidence="2"/>
<keyword evidence="8" id="KW-0460">Magnesium</keyword>
<dbReference type="GO" id="GO:0046872">
    <property type="term" value="F:metal ion binding"/>
    <property type="evidence" value="ECO:0007669"/>
    <property type="project" value="UniProtKB-KW"/>
</dbReference>
<dbReference type="PATRIC" id="fig|1165867.3.peg.2864"/>
<comment type="caution">
    <text evidence="11">The sequence shown here is derived from an EMBL/GenBank/DDBJ whole genome shotgun (WGS) entry which is preliminary data.</text>
</comment>
<keyword evidence="4" id="KW-0285">Flavoprotein</keyword>
<dbReference type="InterPro" id="IPR003374">
    <property type="entry name" value="ApbE-like_sf"/>
</dbReference>